<keyword evidence="2" id="KW-1133">Transmembrane helix</keyword>
<keyword evidence="2" id="KW-0812">Transmembrane</keyword>
<feature type="domain" description="Bacterial sugar transferase" evidence="3">
    <location>
        <begin position="4"/>
        <end position="178"/>
    </location>
</feature>
<name>A0ABS3C8L4_9BACT</name>
<reference evidence="4 5" key="1">
    <citation type="submission" date="2021-03" db="EMBL/GenBank/DDBJ databases">
        <title>novel species isolated from a fishpond in China.</title>
        <authorList>
            <person name="Lu H."/>
            <person name="Cai Z."/>
        </authorList>
    </citation>
    <scope>NUCLEOTIDE SEQUENCE [LARGE SCALE GENOMIC DNA]</scope>
    <source>
        <strain evidence="4 5">H41</strain>
    </source>
</reference>
<evidence type="ECO:0000313" key="5">
    <source>
        <dbReference type="Proteomes" id="UP000664317"/>
    </source>
</evidence>
<evidence type="ECO:0000256" key="1">
    <source>
        <dbReference type="ARBA" id="ARBA00006464"/>
    </source>
</evidence>
<evidence type="ECO:0000259" key="3">
    <source>
        <dbReference type="Pfam" id="PF02397"/>
    </source>
</evidence>
<sequence length="201" mass="22900">MFGKRSLDLLVSSLMFLCLSPVFVTLCVVNFLYYRGTPFYFQERPGRQGLSFQILKFKTMSDARSKEGDLLPDEKRITWLGKILRKASLDEIPQLLNVLKGDMSLVGPRPLLPEYLLLYNPTQARRHEVRPGVTGLAQINGRNAISWEKKFDYDVWYVDHLSLGMDLQILFGTFWNVLRGKGVSQQGHVSVGKFTGSGQRP</sequence>
<evidence type="ECO:0000313" key="4">
    <source>
        <dbReference type="EMBL" id="MBN7813458.1"/>
    </source>
</evidence>
<proteinExistence type="inferred from homology"/>
<gene>
    <name evidence="4" type="ORF">J0A68_21055</name>
</gene>
<keyword evidence="4" id="KW-0808">Transferase</keyword>
<dbReference type="EMBL" id="JAFKCT010000013">
    <property type="protein sequence ID" value="MBN7813458.1"/>
    <property type="molecule type" value="Genomic_DNA"/>
</dbReference>
<organism evidence="4 5">
    <name type="scientific">Algoriphagus oliviformis</name>
    <dbReference type="NCBI Taxonomy" id="2811231"/>
    <lineage>
        <taxon>Bacteria</taxon>
        <taxon>Pseudomonadati</taxon>
        <taxon>Bacteroidota</taxon>
        <taxon>Cytophagia</taxon>
        <taxon>Cytophagales</taxon>
        <taxon>Cyclobacteriaceae</taxon>
        <taxon>Algoriphagus</taxon>
    </lineage>
</organism>
<dbReference type="Pfam" id="PF02397">
    <property type="entry name" value="Bac_transf"/>
    <property type="match status" value="1"/>
</dbReference>
<keyword evidence="5" id="KW-1185">Reference proteome</keyword>
<comment type="caution">
    <text evidence="4">The sequence shown here is derived from an EMBL/GenBank/DDBJ whole genome shotgun (WGS) entry which is preliminary data.</text>
</comment>
<comment type="similarity">
    <text evidence="1">Belongs to the bacterial sugar transferase family.</text>
</comment>
<dbReference type="PANTHER" id="PTHR30576:SF8">
    <property type="entry name" value="UNDECAPRENYL-PHOSPHATE GALACTOSE PHOSPHOTRANSFERASE"/>
    <property type="match status" value="1"/>
</dbReference>
<dbReference type="InterPro" id="IPR003362">
    <property type="entry name" value="Bact_transf"/>
</dbReference>
<dbReference type="Proteomes" id="UP000664317">
    <property type="component" value="Unassembled WGS sequence"/>
</dbReference>
<dbReference type="GO" id="GO:0016740">
    <property type="term" value="F:transferase activity"/>
    <property type="evidence" value="ECO:0007669"/>
    <property type="project" value="UniProtKB-KW"/>
</dbReference>
<protein>
    <submittedName>
        <fullName evidence="4">Sugar transferase</fullName>
    </submittedName>
</protein>
<keyword evidence="2" id="KW-0472">Membrane</keyword>
<accession>A0ABS3C8L4</accession>
<evidence type="ECO:0000256" key="2">
    <source>
        <dbReference type="SAM" id="Phobius"/>
    </source>
</evidence>
<dbReference type="PANTHER" id="PTHR30576">
    <property type="entry name" value="COLANIC BIOSYNTHESIS UDP-GLUCOSE LIPID CARRIER TRANSFERASE"/>
    <property type="match status" value="1"/>
</dbReference>
<feature type="transmembrane region" description="Helical" evidence="2">
    <location>
        <begin position="12"/>
        <end position="34"/>
    </location>
</feature>